<comment type="caution">
    <text evidence="1">The sequence shown here is derived from an EMBL/GenBank/DDBJ whole genome shotgun (WGS) entry which is preliminary data.</text>
</comment>
<dbReference type="EMBL" id="CAJNOC010001130">
    <property type="protein sequence ID" value="CAF0837863.1"/>
    <property type="molecule type" value="Genomic_DNA"/>
</dbReference>
<dbReference type="AlphaFoldDB" id="A0A813VI89"/>
<accession>A0A813VI89</accession>
<keyword evidence="2" id="KW-1185">Reference proteome</keyword>
<organism evidence="1 2">
    <name type="scientific">Brachionus calyciflorus</name>
    <dbReference type="NCBI Taxonomy" id="104777"/>
    <lineage>
        <taxon>Eukaryota</taxon>
        <taxon>Metazoa</taxon>
        <taxon>Spiralia</taxon>
        <taxon>Gnathifera</taxon>
        <taxon>Rotifera</taxon>
        <taxon>Eurotatoria</taxon>
        <taxon>Monogononta</taxon>
        <taxon>Pseudotrocha</taxon>
        <taxon>Ploima</taxon>
        <taxon>Brachionidae</taxon>
        <taxon>Brachionus</taxon>
    </lineage>
</organism>
<sequence>MSVNKKYQKAVDLLMSGTSNEDVIIGSIDEFTEEELSEMSDYLLINDNLIITASSGRTHDTAKNLLVRGLVNGIRSLSKENSEKYNYFVAYSVPYVDIFKCGRIIDKHADSVIRLKENEIVSFPLVIEVAHGSESLKTLIIELLNYMSEFSETIYAIGFYIDRKSESFTAQLIVLRRMLPVDKKKSDALLNAIKNRKKNRHFEMACPQGGIKPVPFFIIDFKKFISDNNAELFYDYEINESNMNDNIEFRLRAGDFNGEDGQFINIVISSSTINDIYSEWRIWRNEKKQP</sequence>
<name>A0A813VI89_9BILA</name>
<evidence type="ECO:0000313" key="2">
    <source>
        <dbReference type="Proteomes" id="UP000663879"/>
    </source>
</evidence>
<proteinExistence type="predicted"/>
<dbReference type="Proteomes" id="UP000663879">
    <property type="component" value="Unassembled WGS sequence"/>
</dbReference>
<protein>
    <submittedName>
        <fullName evidence="1">Uncharacterized protein</fullName>
    </submittedName>
</protein>
<gene>
    <name evidence="1" type="ORF">OXX778_LOCUS8295</name>
</gene>
<reference evidence="1" key="1">
    <citation type="submission" date="2021-02" db="EMBL/GenBank/DDBJ databases">
        <authorList>
            <person name="Nowell W R."/>
        </authorList>
    </citation>
    <scope>NUCLEOTIDE SEQUENCE</scope>
    <source>
        <strain evidence="1">Ploen Becks lab</strain>
    </source>
</reference>
<evidence type="ECO:0000313" key="1">
    <source>
        <dbReference type="EMBL" id="CAF0837863.1"/>
    </source>
</evidence>